<organism evidence="1 2">
    <name type="scientific">Alysiella crassa</name>
    <dbReference type="NCBI Taxonomy" id="153491"/>
    <lineage>
        <taxon>Bacteria</taxon>
        <taxon>Pseudomonadati</taxon>
        <taxon>Pseudomonadota</taxon>
        <taxon>Betaproteobacteria</taxon>
        <taxon>Neisseriales</taxon>
        <taxon>Neisseriaceae</taxon>
        <taxon>Alysiella</taxon>
    </lineage>
</organism>
<dbReference type="EMBL" id="UFSO01000003">
    <property type="protein sequence ID" value="SSY80038.1"/>
    <property type="molecule type" value="Genomic_DNA"/>
</dbReference>
<gene>
    <name evidence="1" type="ORF">NCTC10283_01592</name>
</gene>
<dbReference type="AlphaFoldDB" id="A0A376BT76"/>
<evidence type="ECO:0000313" key="1">
    <source>
        <dbReference type="EMBL" id="SSY80038.1"/>
    </source>
</evidence>
<proteinExistence type="predicted"/>
<protein>
    <submittedName>
        <fullName evidence="1">Uncharacterized protein</fullName>
    </submittedName>
</protein>
<name>A0A376BT76_9NEIS</name>
<dbReference type="Proteomes" id="UP000254209">
    <property type="component" value="Unassembled WGS sequence"/>
</dbReference>
<evidence type="ECO:0000313" key="2">
    <source>
        <dbReference type="Proteomes" id="UP000254209"/>
    </source>
</evidence>
<sequence length="44" mass="5305">MVLWDFRQPETVFMVSGCLSIHDKIKICLRRALYRRAATYFLKK</sequence>
<reference evidence="1 2" key="1">
    <citation type="submission" date="2018-06" db="EMBL/GenBank/DDBJ databases">
        <authorList>
            <consortium name="Pathogen Informatics"/>
            <person name="Doyle S."/>
        </authorList>
    </citation>
    <scope>NUCLEOTIDE SEQUENCE [LARGE SCALE GENOMIC DNA]</scope>
    <source>
        <strain evidence="1 2">NCTC10283</strain>
    </source>
</reference>
<dbReference type="RefSeq" id="WP_280517570.1">
    <property type="nucleotide sequence ID" value="NZ_CP091519.2"/>
</dbReference>
<keyword evidence="2" id="KW-1185">Reference proteome</keyword>
<accession>A0A376BT76</accession>